<dbReference type="Proteomes" id="UP001434883">
    <property type="component" value="Unassembled WGS sequence"/>
</dbReference>
<evidence type="ECO:0000259" key="6">
    <source>
        <dbReference type="PROSITE" id="PS51834"/>
    </source>
</evidence>
<dbReference type="PANTHER" id="PTHR31334:SF1">
    <property type="entry name" value="GUANINE NUCLEOTIDE EXCHANGE PROTEIN SMCR8"/>
    <property type="match status" value="1"/>
</dbReference>
<protein>
    <recommendedName>
        <fullName evidence="6">UDENN FLCN/SMCR8-type domain-containing protein</fullName>
    </recommendedName>
</protein>
<reference evidence="7 8" key="1">
    <citation type="submission" date="2021-06" db="EMBL/GenBank/DDBJ databases">
        <authorList>
            <person name="Palmer J.M."/>
        </authorList>
    </citation>
    <scope>NUCLEOTIDE SEQUENCE [LARGE SCALE GENOMIC DNA]</scope>
    <source>
        <strain evidence="7 8">XC_2019</strain>
        <tissue evidence="7">Muscle</tissue>
    </source>
</reference>
<evidence type="ECO:0000256" key="4">
    <source>
        <dbReference type="ARBA" id="ARBA00023006"/>
    </source>
</evidence>
<dbReference type="EMBL" id="JAHRIN010001982">
    <property type="protein sequence ID" value="MEQ2192199.1"/>
    <property type="molecule type" value="Genomic_DNA"/>
</dbReference>
<evidence type="ECO:0000313" key="8">
    <source>
        <dbReference type="Proteomes" id="UP001434883"/>
    </source>
</evidence>
<evidence type="ECO:0000256" key="5">
    <source>
        <dbReference type="ARBA" id="ARBA00038137"/>
    </source>
</evidence>
<accession>A0ABV0Q8R4</accession>
<organism evidence="7 8">
    <name type="scientific">Xenoophorus captivus</name>
    <dbReference type="NCBI Taxonomy" id="1517983"/>
    <lineage>
        <taxon>Eukaryota</taxon>
        <taxon>Metazoa</taxon>
        <taxon>Chordata</taxon>
        <taxon>Craniata</taxon>
        <taxon>Vertebrata</taxon>
        <taxon>Euteleostomi</taxon>
        <taxon>Actinopterygii</taxon>
        <taxon>Neopterygii</taxon>
        <taxon>Teleostei</taxon>
        <taxon>Neoteleostei</taxon>
        <taxon>Acanthomorphata</taxon>
        <taxon>Ovalentaria</taxon>
        <taxon>Atherinomorphae</taxon>
        <taxon>Cyprinodontiformes</taxon>
        <taxon>Goodeidae</taxon>
        <taxon>Xenoophorus</taxon>
    </lineage>
</organism>
<proteinExistence type="inferred from homology"/>
<dbReference type="PANTHER" id="PTHR31334">
    <property type="entry name" value="SMITH-MAGENIS SYNDROME REGION GENE 8 PROTEIN"/>
    <property type="match status" value="1"/>
</dbReference>
<sequence>MAPPLAPVEVGLGSPPCAPLRLLSIDEVSDCTSFTSNSEPPSPTMVNLTKTRTDKRRRRRRAGLRALRFIKQLSFSQHAIFCLLSGRPLVVIGGNERLVTKLVDGLRLFLPAPGPDGSAVMSCLTTPLQVTDLLTWRLIGIHRPSSSASSAIIESLTQYSRYIALLDLDQRTLRCPSYSGSLVNVLADPHTGISRGTTYLLHLESCLTALANQVLLHTFVATSPRPKPTAGHIGTEKASQCAPGLGSSENDFRVMHFLSDLITQRHVGLPPVFRFSYSSVQLHRNTYPT</sequence>
<comment type="caution">
    <text evidence="7">The sequence shown here is derived from an EMBL/GenBank/DDBJ whole genome shotgun (WGS) entry which is preliminary data.</text>
</comment>
<keyword evidence="8" id="KW-1185">Reference proteome</keyword>
<keyword evidence="4" id="KW-0072">Autophagy</keyword>
<comment type="subcellular location">
    <subcellularLocation>
        <location evidence="1">Cytoplasm</location>
    </subcellularLocation>
</comment>
<evidence type="ECO:0000256" key="3">
    <source>
        <dbReference type="ARBA" id="ARBA00022658"/>
    </source>
</evidence>
<evidence type="ECO:0000313" key="7">
    <source>
        <dbReference type="EMBL" id="MEQ2192199.1"/>
    </source>
</evidence>
<evidence type="ECO:0000256" key="2">
    <source>
        <dbReference type="ARBA" id="ARBA00022490"/>
    </source>
</evidence>
<keyword evidence="3" id="KW-0344">Guanine-nucleotide releasing factor</keyword>
<comment type="similarity">
    <text evidence="5">Belongs to the SMCR8 family.</text>
</comment>
<feature type="domain" description="UDENN FLCN/SMCR8-type" evidence="6">
    <location>
        <begin position="1"/>
        <end position="263"/>
    </location>
</feature>
<keyword evidence="2" id="KW-0963">Cytoplasm</keyword>
<name>A0ABV0Q8R4_9TELE</name>
<evidence type="ECO:0000256" key="1">
    <source>
        <dbReference type="ARBA" id="ARBA00004496"/>
    </source>
</evidence>
<dbReference type="InterPro" id="IPR037521">
    <property type="entry name" value="FLCN/SMCR8_DENN"/>
</dbReference>
<gene>
    <name evidence="7" type="ORF">XENOCAPTIV_008401</name>
</gene>
<dbReference type="PROSITE" id="PS51834">
    <property type="entry name" value="DENN_FLCN_SMCR8"/>
    <property type="match status" value="1"/>
</dbReference>